<evidence type="ECO:0000256" key="1">
    <source>
        <dbReference type="SAM" id="MobiDB-lite"/>
    </source>
</evidence>
<gene>
    <name evidence="2" type="ORF">ILEXP_LOCUS51355</name>
</gene>
<reference evidence="2 3" key="1">
    <citation type="submission" date="2024-02" db="EMBL/GenBank/DDBJ databases">
        <authorList>
            <person name="Vignale AGUSTIN F."/>
            <person name="Sosa J E."/>
            <person name="Modenutti C."/>
        </authorList>
    </citation>
    <scope>NUCLEOTIDE SEQUENCE [LARGE SCALE GENOMIC DNA]</scope>
</reference>
<proteinExistence type="predicted"/>
<dbReference type="InterPro" id="IPR022251">
    <property type="entry name" value="DUF3774_wound-induced"/>
</dbReference>
<evidence type="ECO:0000313" key="3">
    <source>
        <dbReference type="Proteomes" id="UP001642360"/>
    </source>
</evidence>
<keyword evidence="3" id="KW-1185">Reference proteome</keyword>
<sequence>MSCNRHVSITQRTRHRSRESPQFSAQIPPVTTSHSRLFPTIISLNSLPVVFQAGMRVVQGMKDQGLKCDSAVNSLKDSSSGSSSRRARRFSGGALDHSTACMAAVAKGEKLKRAEEPLRTVMYLSCWGPN</sequence>
<feature type="compositionally biased region" description="Polar residues" evidence="1">
    <location>
        <begin position="1"/>
        <end position="11"/>
    </location>
</feature>
<dbReference type="Proteomes" id="UP001642360">
    <property type="component" value="Unassembled WGS sequence"/>
</dbReference>
<protein>
    <submittedName>
        <fullName evidence="2">Uncharacterized protein</fullName>
    </submittedName>
</protein>
<dbReference type="AlphaFoldDB" id="A0ABC8UJS6"/>
<comment type="caution">
    <text evidence="2">The sequence shown here is derived from an EMBL/GenBank/DDBJ whole genome shotgun (WGS) entry which is preliminary data.</text>
</comment>
<name>A0ABC8UJS6_9AQUA</name>
<feature type="region of interest" description="Disordered" evidence="1">
    <location>
        <begin position="1"/>
        <end position="27"/>
    </location>
</feature>
<evidence type="ECO:0000313" key="2">
    <source>
        <dbReference type="EMBL" id="CAK9181303.1"/>
    </source>
</evidence>
<accession>A0ABC8UJS6</accession>
<dbReference type="EMBL" id="CAUOFW020007980">
    <property type="protein sequence ID" value="CAK9181303.1"/>
    <property type="molecule type" value="Genomic_DNA"/>
</dbReference>
<organism evidence="2 3">
    <name type="scientific">Ilex paraguariensis</name>
    <name type="common">yerba mate</name>
    <dbReference type="NCBI Taxonomy" id="185542"/>
    <lineage>
        <taxon>Eukaryota</taxon>
        <taxon>Viridiplantae</taxon>
        <taxon>Streptophyta</taxon>
        <taxon>Embryophyta</taxon>
        <taxon>Tracheophyta</taxon>
        <taxon>Spermatophyta</taxon>
        <taxon>Magnoliopsida</taxon>
        <taxon>eudicotyledons</taxon>
        <taxon>Gunneridae</taxon>
        <taxon>Pentapetalae</taxon>
        <taxon>asterids</taxon>
        <taxon>campanulids</taxon>
        <taxon>Aquifoliales</taxon>
        <taxon>Aquifoliaceae</taxon>
        <taxon>Ilex</taxon>
    </lineage>
</organism>
<dbReference type="Pfam" id="PF12609">
    <property type="entry name" value="DUF3774"/>
    <property type="match status" value="1"/>
</dbReference>
<dbReference type="PANTHER" id="PTHR33090">
    <property type="entry name" value="DUF3774 DOMAIN PROTEIN-RELATED"/>
    <property type="match status" value="1"/>
</dbReference>